<keyword evidence="2" id="KW-1185">Reference proteome</keyword>
<sequence length="245" mass="26268">MAIDGLVIKLLIDTKAQKVCFAEAGNDVIELLSCLLCLPMGTVVNLLTKEHMVGSIGNVLDSMQELDAKYVCSSKSKEPYLSPTVAPDILCPLQQLLDAPLNVNSSVFTCLGKTDSRTGTHITCGYFSVIKGSACPSCFHHMNEEMPHVRNNGFAFGTSSKGFVVGTTTYTISDALSITPASSVSSINLLARCGVKDLSTLQQRTVTIGSEEAMEILLASLKSKTLLTDVFLPKKKVRCKKEVAA</sequence>
<accession>A0A2T7DRB4</accession>
<reference evidence="1 2" key="1">
    <citation type="submission" date="2018-04" db="EMBL/GenBank/DDBJ databases">
        <title>WGS assembly of Panicum hallii var. hallii HAL2.</title>
        <authorList>
            <person name="Lovell J."/>
            <person name="Jenkins J."/>
            <person name="Lowry D."/>
            <person name="Mamidi S."/>
            <person name="Sreedasyam A."/>
            <person name="Weng X."/>
            <person name="Barry K."/>
            <person name="Bonette J."/>
            <person name="Campitelli B."/>
            <person name="Daum C."/>
            <person name="Gordon S."/>
            <person name="Gould B."/>
            <person name="Lipzen A."/>
            <person name="MacQueen A."/>
            <person name="Palacio-Mejia J."/>
            <person name="Plott C."/>
            <person name="Shakirov E."/>
            <person name="Shu S."/>
            <person name="Yoshinaga Y."/>
            <person name="Zane M."/>
            <person name="Rokhsar D."/>
            <person name="Grimwood J."/>
            <person name="Schmutz J."/>
            <person name="Juenger T."/>
        </authorList>
    </citation>
    <scope>NUCLEOTIDE SEQUENCE [LARGE SCALE GENOMIC DNA]</scope>
    <source>
        <strain evidence="2">cv. HAL2</strain>
    </source>
</reference>
<proteinExistence type="predicted"/>
<dbReference type="PANTHER" id="PTHR33103">
    <property type="entry name" value="OS01G0153900 PROTEIN"/>
    <property type="match status" value="1"/>
</dbReference>
<dbReference type="STRING" id="1504633.A0A2T7DRB4"/>
<dbReference type="PANTHER" id="PTHR33103:SF45">
    <property type="entry name" value="OS01G0154600 PROTEIN"/>
    <property type="match status" value="1"/>
</dbReference>
<dbReference type="OrthoDB" id="2014278at2759"/>
<dbReference type="InterPro" id="IPR007750">
    <property type="entry name" value="DUF674"/>
</dbReference>
<name>A0A2T7DRB4_9POAL</name>
<evidence type="ECO:0008006" key="3">
    <source>
        <dbReference type="Google" id="ProtNLM"/>
    </source>
</evidence>
<evidence type="ECO:0000313" key="1">
    <source>
        <dbReference type="EMBL" id="PUZ58106.1"/>
    </source>
</evidence>
<dbReference type="Proteomes" id="UP000244336">
    <property type="component" value="Chromosome 5"/>
</dbReference>
<dbReference type="EMBL" id="CM009753">
    <property type="protein sequence ID" value="PUZ58106.1"/>
    <property type="molecule type" value="Genomic_DNA"/>
</dbReference>
<dbReference type="Pfam" id="PF05056">
    <property type="entry name" value="DUF674"/>
    <property type="match status" value="1"/>
</dbReference>
<evidence type="ECO:0000313" key="2">
    <source>
        <dbReference type="Proteomes" id="UP000244336"/>
    </source>
</evidence>
<dbReference type="Gramene" id="PUZ58106">
    <property type="protein sequence ID" value="PUZ58106"/>
    <property type="gene ID" value="GQ55_5G482800"/>
</dbReference>
<protein>
    <recommendedName>
        <fullName evidence="3">DUF674 domain-containing protein</fullName>
    </recommendedName>
</protein>
<organism evidence="1 2">
    <name type="scientific">Panicum hallii var. hallii</name>
    <dbReference type="NCBI Taxonomy" id="1504633"/>
    <lineage>
        <taxon>Eukaryota</taxon>
        <taxon>Viridiplantae</taxon>
        <taxon>Streptophyta</taxon>
        <taxon>Embryophyta</taxon>
        <taxon>Tracheophyta</taxon>
        <taxon>Spermatophyta</taxon>
        <taxon>Magnoliopsida</taxon>
        <taxon>Liliopsida</taxon>
        <taxon>Poales</taxon>
        <taxon>Poaceae</taxon>
        <taxon>PACMAD clade</taxon>
        <taxon>Panicoideae</taxon>
        <taxon>Panicodae</taxon>
        <taxon>Paniceae</taxon>
        <taxon>Panicinae</taxon>
        <taxon>Panicum</taxon>
        <taxon>Panicum sect. Panicum</taxon>
    </lineage>
</organism>
<gene>
    <name evidence="1" type="ORF">GQ55_5G482800</name>
</gene>
<dbReference type="AlphaFoldDB" id="A0A2T7DRB4"/>